<name>A0AA36GVV4_CYLNA</name>
<dbReference type="Proteomes" id="UP001176961">
    <property type="component" value="Unassembled WGS sequence"/>
</dbReference>
<dbReference type="EMBL" id="CATQJL010000223">
    <property type="protein sequence ID" value="CAJ0599305.1"/>
    <property type="molecule type" value="Genomic_DNA"/>
</dbReference>
<reference evidence="2" key="1">
    <citation type="submission" date="2023-07" db="EMBL/GenBank/DDBJ databases">
        <authorList>
            <consortium name="CYATHOMIX"/>
        </authorList>
    </citation>
    <scope>NUCLEOTIDE SEQUENCE</scope>
    <source>
        <strain evidence="2">N/A</strain>
    </source>
</reference>
<comment type="caution">
    <text evidence="2">The sequence shown here is derived from an EMBL/GenBank/DDBJ whole genome shotgun (WGS) entry which is preliminary data.</text>
</comment>
<organism evidence="2 3">
    <name type="scientific">Cylicocyclus nassatus</name>
    <name type="common">Nematode worm</name>
    <dbReference type="NCBI Taxonomy" id="53992"/>
    <lineage>
        <taxon>Eukaryota</taxon>
        <taxon>Metazoa</taxon>
        <taxon>Ecdysozoa</taxon>
        <taxon>Nematoda</taxon>
        <taxon>Chromadorea</taxon>
        <taxon>Rhabditida</taxon>
        <taxon>Rhabditina</taxon>
        <taxon>Rhabditomorpha</taxon>
        <taxon>Strongyloidea</taxon>
        <taxon>Strongylidae</taxon>
        <taxon>Cylicocyclus</taxon>
    </lineage>
</organism>
<proteinExistence type="predicted"/>
<feature type="non-terminal residue" evidence="2">
    <location>
        <position position="1"/>
    </location>
</feature>
<evidence type="ECO:0000313" key="3">
    <source>
        <dbReference type="Proteomes" id="UP001176961"/>
    </source>
</evidence>
<keyword evidence="1" id="KW-0472">Membrane</keyword>
<keyword evidence="3" id="KW-1185">Reference proteome</keyword>
<evidence type="ECO:0000313" key="2">
    <source>
        <dbReference type="EMBL" id="CAJ0599305.1"/>
    </source>
</evidence>
<dbReference type="AlphaFoldDB" id="A0AA36GVV4"/>
<protein>
    <submittedName>
        <fullName evidence="2">Uncharacterized protein</fullName>
    </submittedName>
</protein>
<feature type="non-terminal residue" evidence="2">
    <location>
        <position position="72"/>
    </location>
</feature>
<evidence type="ECO:0000256" key="1">
    <source>
        <dbReference type="SAM" id="Phobius"/>
    </source>
</evidence>
<feature type="transmembrane region" description="Helical" evidence="1">
    <location>
        <begin position="15"/>
        <end position="33"/>
    </location>
</feature>
<keyword evidence="1" id="KW-1133">Transmembrane helix</keyword>
<keyword evidence="1" id="KW-0812">Transmembrane</keyword>
<accession>A0AA36GVV4</accession>
<gene>
    <name evidence="2" type="ORF">CYNAS_LOCUS11288</name>
</gene>
<sequence length="72" mass="8200">PINSKLVLIFDKTNVLLISPLLFSILGVTLGKLKRCPCKMLCKMIPIGVRPRGKNRSNKQSCKFVNKKHCYR</sequence>